<dbReference type="InterPro" id="IPR000210">
    <property type="entry name" value="BTB/POZ_dom"/>
</dbReference>
<dbReference type="Gene3D" id="3.30.710.10">
    <property type="entry name" value="Potassium Channel Kv1.1, Chain A"/>
    <property type="match status" value="1"/>
</dbReference>
<proteinExistence type="inferred from homology"/>
<dbReference type="Gene3D" id="2.130.10.10">
    <property type="entry name" value="YVTN repeat-like/Quinoprotein amine dehydrogenase"/>
    <property type="match status" value="2"/>
</dbReference>
<dbReference type="GO" id="GO:0003723">
    <property type="term" value="F:RNA binding"/>
    <property type="evidence" value="ECO:0007669"/>
    <property type="project" value="TreeGrafter"/>
</dbReference>
<reference evidence="7" key="1">
    <citation type="submission" date="2018-03" db="EMBL/GenBank/DDBJ databases">
        <title>Draft genome sequences of Megaviruse, new member of the family Mimiviridae isolated from water in Shanghai, China.</title>
        <authorList>
            <person name="Xia Y."/>
        </authorList>
    </citation>
    <scope>NUCLEOTIDE SEQUENCE</scope>
    <source>
        <strain evidence="7">SH</strain>
    </source>
</reference>
<dbReference type="PROSITE" id="PS50097">
    <property type="entry name" value="BTB"/>
    <property type="match status" value="1"/>
</dbReference>
<feature type="domain" description="BTB" evidence="6">
    <location>
        <begin position="16"/>
        <end position="78"/>
    </location>
</feature>
<keyword evidence="4" id="KW-0677">Repeat</keyword>
<keyword evidence="5" id="KW-0508">mRNA splicing</keyword>
<evidence type="ECO:0000256" key="4">
    <source>
        <dbReference type="ARBA" id="ARBA00022737"/>
    </source>
</evidence>
<dbReference type="EMBL" id="MH046811">
    <property type="protein sequence ID" value="AZL89608.1"/>
    <property type="molecule type" value="Genomic_DNA"/>
</dbReference>
<dbReference type="InterPro" id="IPR011333">
    <property type="entry name" value="SKP1/BTB/POZ_sf"/>
</dbReference>
<dbReference type="InterPro" id="IPR036322">
    <property type="entry name" value="WD40_repeat_dom_sf"/>
</dbReference>
<dbReference type="PANTHER" id="PTHR19877:SF13">
    <property type="entry name" value="SERINE-THREONINE KINASE RECEPTOR-ASSOCIATED PROTEIN"/>
    <property type="match status" value="1"/>
</dbReference>
<gene>
    <name evidence="7" type="ORF">Mb0138</name>
</gene>
<evidence type="ECO:0000259" key="6">
    <source>
        <dbReference type="PROSITE" id="PS50097"/>
    </source>
</evidence>
<evidence type="ECO:0000256" key="5">
    <source>
        <dbReference type="ARBA" id="ARBA00023187"/>
    </source>
</evidence>
<dbReference type="Pfam" id="PF00651">
    <property type="entry name" value="BTB"/>
    <property type="match status" value="1"/>
</dbReference>
<evidence type="ECO:0000256" key="2">
    <source>
        <dbReference type="ARBA" id="ARBA00022574"/>
    </source>
</evidence>
<organism evidence="7">
    <name type="scientific">Megavirus baoshan</name>
    <dbReference type="NCBI Taxonomy" id="2496520"/>
    <lineage>
        <taxon>Viruses</taxon>
        <taxon>Varidnaviria</taxon>
        <taxon>Bamfordvirae</taxon>
        <taxon>Nucleocytoviricota</taxon>
        <taxon>Megaviricetes</taxon>
        <taxon>Imitervirales</taxon>
        <taxon>Mimiviridae</taxon>
        <taxon>Megamimivirinae</taxon>
        <taxon>Megavirus</taxon>
        <taxon>Megavirus baoshanense</taxon>
    </lineage>
</organism>
<dbReference type="SUPFAM" id="SSF50978">
    <property type="entry name" value="WD40 repeat-like"/>
    <property type="match status" value="1"/>
</dbReference>
<accession>A0A3S8UY10</accession>
<keyword evidence="3" id="KW-0507">mRNA processing</keyword>
<dbReference type="CDD" id="cd18186">
    <property type="entry name" value="BTB_POZ_ZBTB_KLHL-like"/>
    <property type="match status" value="1"/>
</dbReference>
<sequence>MDFNFLFNDLDQKIFTDLSLILSDNDNTITIDVHKIVLYCSCIYFRKILTFNETGDKIIKINVPNVYVARDIIESFYNKVWDNKSKSFIQIRKQYIENSIDYPEWKYTIELHKCNDYFGFDVDLNNIYYLQVPKENFDELLDFVDLIGYDNQTIQLLINNLPPNYDLTNLPKELLVVMSKILKSYCFVTLNNNKEIQVWNNGSDNQILNNMNHDINEKSKIYCSRDDSKIISIGHHSIKYIYGQEPINISDDNKIECMNTAKKIFFVGISLDRTTLVTVHHHITKIWNINTGLLINTLPLDANIFSMSVSPNGDFIIIVKYNFAREIWDCKNSKIVSYFDVHENKWKNTSNTSIVQISDILLNGFRDNCTKCYYHNNICFSPNNSEIAITYLKQIRIYNLISGELIKSLDTGVLDKLIYSPKGDQLMYFIVNKKIKIWTLATNKILISKYNVSIACYSPDGKYIIYSYKNNIYVWDIDADETIIYFQSKYHINDICFTPSLNNNLISQIENLLN</sequence>
<dbReference type="PANTHER" id="PTHR19877">
    <property type="entry name" value="EUKARYOTIC TRANSLATION INITIATION FACTOR 3 SUBUNIT I"/>
    <property type="match status" value="1"/>
</dbReference>
<dbReference type="GO" id="GO:0008380">
    <property type="term" value="P:RNA splicing"/>
    <property type="evidence" value="ECO:0007669"/>
    <property type="project" value="UniProtKB-KW"/>
</dbReference>
<evidence type="ECO:0000256" key="1">
    <source>
        <dbReference type="ARBA" id="ARBA00006497"/>
    </source>
</evidence>
<protein>
    <submittedName>
        <fullName evidence="7">BTB/POZ domain-containing protein</fullName>
    </submittedName>
</protein>
<comment type="similarity">
    <text evidence="1">Belongs to the mimivirus BTB/WD family.</text>
</comment>
<name>A0A3S8UY10_9VIRU</name>
<keyword evidence="2" id="KW-0853">WD repeat</keyword>
<evidence type="ECO:0000313" key="7">
    <source>
        <dbReference type="EMBL" id="AZL89608.1"/>
    </source>
</evidence>
<dbReference type="GO" id="GO:0006397">
    <property type="term" value="P:mRNA processing"/>
    <property type="evidence" value="ECO:0007669"/>
    <property type="project" value="UniProtKB-KW"/>
</dbReference>
<evidence type="ECO:0000256" key="3">
    <source>
        <dbReference type="ARBA" id="ARBA00022664"/>
    </source>
</evidence>
<dbReference type="SUPFAM" id="SSF54695">
    <property type="entry name" value="POZ domain"/>
    <property type="match status" value="1"/>
</dbReference>
<dbReference type="InterPro" id="IPR015943">
    <property type="entry name" value="WD40/YVTN_repeat-like_dom_sf"/>
</dbReference>